<dbReference type="PROSITE" id="PS51257">
    <property type="entry name" value="PROKAR_LIPOPROTEIN"/>
    <property type="match status" value="1"/>
</dbReference>
<dbReference type="EMBL" id="BSNJ01000004">
    <property type="protein sequence ID" value="GLQ21127.1"/>
    <property type="molecule type" value="Genomic_DNA"/>
</dbReference>
<proteinExistence type="predicted"/>
<name>A0ABQ5V4C3_9PROT</name>
<dbReference type="Proteomes" id="UP001161390">
    <property type="component" value="Unassembled WGS sequence"/>
</dbReference>
<dbReference type="RefSeq" id="WP_284372360.1">
    <property type="nucleotide sequence ID" value="NZ_BSNJ01000004.1"/>
</dbReference>
<reference evidence="2" key="2">
    <citation type="submission" date="2023-01" db="EMBL/GenBank/DDBJ databases">
        <title>Draft genome sequence of Algimonas porphyrae strain NBRC 108216.</title>
        <authorList>
            <person name="Sun Q."/>
            <person name="Mori K."/>
        </authorList>
    </citation>
    <scope>NUCLEOTIDE SEQUENCE</scope>
    <source>
        <strain evidence="2">NBRC 108216</strain>
    </source>
</reference>
<evidence type="ECO:0000256" key="1">
    <source>
        <dbReference type="SAM" id="SignalP"/>
    </source>
</evidence>
<protein>
    <submittedName>
        <fullName evidence="2">Uncharacterized protein</fullName>
    </submittedName>
</protein>
<reference evidence="2" key="1">
    <citation type="journal article" date="2014" name="Int. J. Syst. Evol. Microbiol.">
        <title>Complete genome of a new Firmicutes species belonging to the dominant human colonic microbiota ('Ruminococcus bicirculans') reveals two chromosomes and a selective capacity to utilize plant glucans.</title>
        <authorList>
            <consortium name="NISC Comparative Sequencing Program"/>
            <person name="Wegmann U."/>
            <person name="Louis P."/>
            <person name="Goesmann A."/>
            <person name="Henrissat B."/>
            <person name="Duncan S.H."/>
            <person name="Flint H.J."/>
        </authorList>
    </citation>
    <scope>NUCLEOTIDE SEQUENCE</scope>
    <source>
        <strain evidence="2">NBRC 108216</strain>
    </source>
</reference>
<gene>
    <name evidence="2" type="ORF">GCM10007854_20820</name>
</gene>
<sequence length="168" mass="17335">MTRAYLFMSAALILSACGSPDSEISATETPDATVVTAPTEIPPVPESAAAEAFDADGAVLILVDRVVSEPDACLLMMSVVNGTDNRVTAGLFAFDVTGNGQSAGANMFPQTTEAGDVKTAQIVMPGADCANAQVIEGGQLNCRIADTGESCVEVTELRDGVVEFRTDD</sequence>
<comment type="caution">
    <text evidence="2">The sequence shown here is derived from an EMBL/GenBank/DDBJ whole genome shotgun (WGS) entry which is preliminary data.</text>
</comment>
<evidence type="ECO:0000313" key="3">
    <source>
        <dbReference type="Proteomes" id="UP001161390"/>
    </source>
</evidence>
<feature type="chain" id="PRO_5046697019" evidence="1">
    <location>
        <begin position="19"/>
        <end position="168"/>
    </location>
</feature>
<keyword evidence="1" id="KW-0732">Signal</keyword>
<keyword evidence="3" id="KW-1185">Reference proteome</keyword>
<accession>A0ABQ5V4C3</accession>
<organism evidence="2 3">
    <name type="scientific">Algimonas porphyrae</name>
    <dbReference type="NCBI Taxonomy" id="1128113"/>
    <lineage>
        <taxon>Bacteria</taxon>
        <taxon>Pseudomonadati</taxon>
        <taxon>Pseudomonadota</taxon>
        <taxon>Alphaproteobacteria</taxon>
        <taxon>Maricaulales</taxon>
        <taxon>Robiginitomaculaceae</taxon>
        <taxon>Algimonas</taxon>
    </lineage>
</organism>
<evidence type="ECO:0000313" key="2">
    <source>
        <dbReference type="EMBL" id="GLQ21127.1"/>
    </source>
</evidence>
<feature type="signal peptide" evidence="1">
    <location>
        <begin position="1"/>
        <end position="18"/>
    </location>
</feature>